<evidence type="ECO:0000256" key="1">
    <source>
        <dbReference type="ARBA" id="ARBA00004604"/>
    </source>
</evidence>
<dbReference type="SUPFAM" id="SSF56808">
    <property type="entry name" value="Ribosomal protein L1"/>
    <property type="match status" value="1"/>
</dbReference>
<organism evidence="12 13">
    <name type="scientific">Mycena venus</name>
    <dbReference type="NCBI Taxonomy" id="2733690"/>
    <lineage>
        <taxon>Eukaryota</taxon>
        <taxon>Fungi</taxon>
        <taxon>Dikarya</taxon>
        <taxon>Basidiomycota</taxon>
        <taxon>Agaricomycotina</taxon>
        <taxon>Agaricomycetes</taxon>
        <taxon>Agaricomycetidae</taxon>
        <taxon>Agaricales</taxon>
        <taxon>Marasmiineae</taxon>
        <taxon>Mycenaceae</taxon>
        <taxon>Mycena</taxon>
    </lineage>
</organism>
<sequence>MRGVLHSPTVNERVAVLWPCRALFPFQNFFTLRKMAGELIDAHVSVKQCKLAVQALHAHTAKAAEKKQETELLPGKEQNVWLNVTVKKIASAHKFKPVKIPIVHPIVDPRTSAVCLITKDPQRQYKDLLAEHNIKFISRVVGIEKLKGKFKPFEARRMLLKENGLFLADERIVPLLPKLLGVKWFEAKKQPIPVCLTRKDLKGELERAISSTYMNQNQGTCTARKPASRHPHDNQEHQGGWDNVQSLLLKTNASAGLPVWSCDLGDGEGGRWGGLVANDEETSELNDEEMEDREEEKEEPKKKAKGANGKAVAPSPTAAPEAPSPKTKKRKAGDADADVVAPPPAAAAGSGLKKPKSSAASVAEVVDTPKNKKSKSKSTEEVTKSPAPAADASAKGKKKSAEAPSETTTPSKKKSASKGDMPTPPPPSDAKKPKSKPSDAPTTSPSDAKKVKSKAKDSDKPLAASSLSNDELKQKRVGKAGGDEEGEGSSSSYASDDKAENVAQVHAAYAFDPVEFKPEDGIDQVAQDLIRCLLAKDGRRRPTIG</sequence>
<evidence type="ECO:0000256" key="9">
    <source>
        <dbReference type="ARBA" id="ARBA00061550"/>
    </source>
</evidence>
<evidence type="ECO:0000256" key="2">
    <source>
        <dbReference type="ARBA" id="ARBA00022499"/>
    </source>
</evidence>
<dbReference type="OrthoDB" id="10251727at2759"/>
<evidence type="ECO:0000313" key="13">
    <source>
        <dbReference type="Proteomes" id="UP000620124"/>
    </source>
</evidence>
<evidence type="ECO:0000256" key="5">
    <source>
        <dbReference type="ARBA" id="ARBA00022990"/>
    </source>
</evidence>
<protein>
    <recommendedName>
        <fullName evidence="10">Ribosomal L1 domain-containing protein 1</fullName>
    </recommendedName>
</protein>
<dbReference type="EMBL" id="JACAZI010000039">
    <property type="protein sequence ID" value="KAF7326917.1"/>
    <property type="molecule type" value="Genomic_DNA"/>
</dbReference>
<feature type="compositionally biased region" description="Low complexity" evidence="11">
    <location>
        <begin position="384"/>
        <end position="393"/>
    </location>
</feature>
<evidence type="ECO:0000256" key="3">
    <source>
        <dbReference type="ARBA" id="ARBA00022553"/>
    </source>
</evidence>
<keyword evidence="13" id="KW-1185">Reference proteome</keyword>
<dbReference type="InterPro" id="IPR028364">
    <property type="entry name" value="Ribosomal_uL1/biogenesis"/>
</dbReference>
<feature type="region of interest" description="Disordered" evidence="11">
    <location>
        <begin position="271"/>
        <end position="499"/>
    </location>
</feature>
<keyword evidence="5" id="KW-0007">Acetylation</keyword>
<dbReference type="Gene3D" id="3.40.50.790">
    <property type="match status" value="1"/>
</dbReference>
<comment type="function">
    <text evidence="8">Regulates cellular senescence through inhibition of PTEN translation. Acts as a pro-apoptotic regulator in response to DNA damage.</text>
</comment>
<feature type="compositionally biased region" description="Acidic residues" evidence="11">
    <location>
        <begin position="278"/>
        <end position="297"/>
    </location>
</feature>
<dbReference type="AlphaFoldDB" id="A0A8H6U1Q7"/>
<evidence type="ECO:0000313" key="12">
    <source>
        <dbReference type="EMBL" id="KAF7326917.1"/>
    </source>
</evidence>
<dbReference type="CDD" id="cd00403">
    <property type="entry name" value="Ribosomal_L1"/>
    <property type="match status" value="1"/>
</dbReference>
<evidence type="ECO:0000256" key="11">
    <source>
        <dbReference type="SAM" id="MobiDB-lite"/>
    </source>
</evidence>
<evidence type="ECO:0000256" key="4">
    <source>
        <dbReference type="ARBA" id="ARBA00022843"/>
    </source>
</evidence>
<gene>
    <name evidence="12" type="ORF">MVEN_02585600</name>
</gene>
<evidence type="ECO:0000256" key="7">
    <source>
        <dbReference type="ARBA" id="ARBA00023242"/>
    </source>
</evidence>
<accession>A0A8H6U1Q7</accession>
<feature type="compositionally biased region" description="Low complexity" evidence="11">
    <location>
        <begin position="311"/>
        <end position="325"/>
    </location>
</feature>
<proteinExistence type="inferred from homology"/>
<dbReference type="Proteomes" id="UP000620124">
    <property type="component" value="Unassembled WGS sequence"/>
</dbReference>
<dbReference type="GO" id="GO:0005730">
    <property type="term" value="C:nucleolus"/>
    <property type="evidence" value="ECO:0007669"/>
    <property type="project" value="UniProtKB-SubCell"/>
</dbReference>
<keyword evidence="7" id="KW-0539">Nucleus</keyword>
<feature type="region of interest" description="Disordered" evidence="11">
    <location>
        <begin position="216"/>
        <end position="240"/>
    </location>
</feature>
<feature type="compositionally biased region" description="Low complexity" evidence="11">
    <location>
        <begin position="346"/>
        <end position="361"/>
    </location>
</feature>
<dbReference type="InterPro" id="IPR023674">
    <property type="entry name" value="Ribosomal_uL1-like"/>
</dbReference>
<comment type="caution">
    <text evidence="12">The sequence shown here is derived from an EMBL/GenBank/DDBJ whole genome shotgun (WGS) entry which is preliminary data.</text>
</comment>
<keyword evidence="4" id="KW-0832">Ubl conjugation</keyword>
<dbReference type="InterPro" id="IPR016095">
    <property type="entry name" value="Ribosomal_uL1_3-a/b-sand"/>
</dbReference>
<name>A0A8H6U1Q7_9AGAR</name>
<evidence type="ECO:0000256" key="10">
    <source>
        <dbReference type="ARBA" id="ARBA00070787"/>
    </source>
</evidence>
<keyword evidence="2" id="KW-1017">Isopeptide bond</keyword>
<evidence type="ECO:0000256" key="8">
    <source>
        <dbReference type="ARBA" id="ARBA00054167"/>
    </source>
</evidence>
<evidence type="ECO:0000256" key="6">
    <source>
        <dbReference type="ARBA" id="ARBA00023054"/>
    </source>
</evidence>
<comment type="similarity">
    <text evidence="9">Belongs to the universal ribosomal protein uL1 family. Highly divergent.</text>
</comment>
<keyword evidence="3" id="KW-0597">Phosphoprotein</keyword>
<feature type="compositionally biased region" description="Basic and acidic residues" evidence="11">
    <location>
        <begin position="447"/>
        <end position="460"/>
    </location>
</feature>
<dbReference type="FunFam" id="3.40.50.790:FF:000004">
    <property type="entry name" value="Ribosomal L1 domain-containing 1-like 1"/>
    <property type="match status" value="1"/>
</dbReference>
<keyword evidence="6" id="KW-0175">Coiled coil</keyword>
<comment type="subcellular location">
    <subcellularLocation>
        <location evidence="1">Nucleus</location>
        <location evidence="1">Nucleolus</location>
    </subcellularLocation>
</comment>
<reference evidence="12" key="1">
    <citation type="submission" date="2020-05" db="EMBL/GenBank/DDBJ databases">
        <title>Mycena genomes resolve the evolution of fungal bioluminescence.</title>
        <authorList>
            <person name="Tsai I.J."/>
        </authorList>
    </citation>
    <scope>NUCLEOTIDE SEQUENCE</scope>
    <source>
        <strain evidence="12">CCC161011</strain>
    </source>
</reference>
<dbReference type="Pfam" id="PF00687">
    <property type="entry name" value="Ribosomal_L1"/>
    <property type="match status" value="1"/>
</dbReference>